<feature type="transmembrane region" description="Helical" evidence="1">
    <location>
        <begin position="84"/>
        <end position="103"/>
    </location>
</feature>
<dbReference type="AlphaFoldDB" id="A0A1M5KW26"/>
<keyword evidence="1" id="KW-0472">Membrane</keyword>
<accession>A0A1M5KW26</accession>
<organism evidence="2 3">
    <name type="scientific">Flavobacterium micromati</name>
    <dbReference type="NCBI Taxonomy" id="229205"/>
    <lineage>
        <taxon>Bacteria</taxon>
        <taxon>Pseudomonadati</taxon>
        <taxon>Bacteroidota</taxon>
        <taxon>Flavobacteriia</taxon>
        <taxon>Flavobacteriales</taxon>
        <taxon>Flavobacteriaceae</taxon>
        <taxon>Flavobacterium</taxon>
    </lineage>
</organism>
<keyword evidence="1" id="KW-0812">Transmembrane</keyword>
<sequence>MSNKLVFWTGILGVTFFGMASLLGGFQFENYNPISQYISETMAIDTPYGKVLRFFGYIPSGILLTIFSFAALKKFPKSNVTKIGFCGLGIFYGIVTIIVGLFPCDKGCNKELIDPSVSQVIHNLTGLLTYIFVPISIIFIGVGLRKSKKQYGLSKFAIICGLICILFVGLLFSDPLTNFAGLY</sequence>
<dbReference type="RefSeq" id="WP_084118311.1">
    <property type="nucleotide sequence ID" value="NZ_FQWF01000007.1"/>
</dbReference>
<dbReference type="STRING" id="229205.SAMN05444372_107112"/>
<evidence type="ECO:0000313" key="2">
    <source>
        <dbReference type="EMBL" id="SHG56971.1"/>
    </source>
</evidence>
<keyword evidence="3" id="KW-1185">Reference proteome</keyword>
<feature type="transmembrane region" description="Helical" evidence="1">
    <location>
        <begin position="123"/>
        <end position="144"/>
    </location>
</feature>
<reference evidence="3" key="1">
    <citation type="submission" date="2016-11" db="EMBL/GenBank/DDBJ databases">
        <authorList>
            <person name="Varghese N."/>
            <person name="Submissions S."/>
        </authorList>
    </citation>
    <scope>NUCLEOTIDE SEQUENCE [LARGE SCALE GENOMIC DNA]</scope>
    <source>
        <strain evidence="3">DSM 17659</strain>
    </source>
</reference>
<evidence type="ECO:0000256" key="1">
    <source>
        <dbReference type="SAM" id="Phobius"/>
    </source>
</evidence>
<dbReference type="OrthoDB" id="791654at2"/>
<proteinExistence type="predicted"/>
<dbReference type="Proteomes" id="UP000184020">
    <property type="component" value="Unassembled WGS sequence"/>
</dbReference>
<evidence type="ECO:0000313" key="3">
    <source>
        <dbReference type="Proteomes" id="UP000184020"/>
    </source>
</evidence>
<gene>
    <name evidence="2" type="ORF">SAMN05444372_107112</name>
</gene>
<protein>
    <recommendedName>
        <fullName evidence="4">DUF998 domain-containing protein</fullName>
    </recommendedName>
</protein>
<name>A0A1M5KW26_9FLAO</name>
<dbReference type="EMBL" id="FQWF01000007">
    <property type="protein sequence ID" value="SHG56971.1"/>
    <property type="molecule type" value="Genomic_DNA"/>
</dbReference>
<feature type="transmembrane region" description="Helical" evidence="1">
    <location>
        <begin position="54"/>
        <end position="72"/>
    </location>
</feature>
<evidence type="ECO:0008006" key="4">
    <source>
        <dbReference type="Google" id="ProtNLM"/>
    </source>
</evidence>
<dbReference type="InterPro" id="IPR009339">
    <property type="entry name" value="DUF998"/>
</dbReference>
<dbReference type="Pfam" id="PF06197">
    <property type="entry name" value="DUF998"/>
    <property type="match status" value="1"/>
</dbReference>
<keyword evidence="1" id="KW-1133">Transmembrane helix</keyword>
<feature type="transmembrane region" description="Helical" evidence="1">
    <location>
        <begin position="156"/>
        <end position="173"/>
    </location>
</feature>
<feature type="transmembrane region" description="Helical" evidence="1">
    <location>
        <begin position="5"/>
        <end position="26"/>
    </location>
</feature>